<protein>
    <submittedName>
        <fullName evidence="3">Uncharacterized protein</fullName>
    </submittedName>
</protein>
<evidence type="ECO:0000256" key="1">
    <source>
        <dbReference type="SAM" id="MobiDB-lite"/>
    </source>
</evidence>
<evidence type="ECO:0000256" key="2">
    <source>
        <dbReference type="SAM" id="Phobius"/>
    </source>
</evidence>
<organism evidence="3 4">
    <name type="scientific">Populus deltoides</name>
    <name type="common">Eastern poplar</name>
    <name type="synonym">Eastern cottonwood</name>
    <dbReference type="NCBI Taxonomy" id="3696"/>
    <lineage>
        <taxon>Eukaryota</taxon>
        <taxon>Viridiplantae</taxon>
        <taxon>Streptophyta</taxon>
        <taxon>Embryophyta</taxon>
        <taxon>Tracheophyta</taxon>
        <taxon>Spermatophyta</taxon>
        <taxon>Magnoliopsida</taxon>
        <taxon>eudicotyledons</taxon>
        <taxon>Gunneridae</taxon>
        <taxon>Pentapetalae</taxon>
        <taxon>rosids</taxon>
        <taxon>fabids</taxon>
        <taxon>Malpighiales</taxon>
        <taxon>Salicaceae</taxon>
        <taxon>Saliceae</taxon>
        <taxon>Populus</taxon>
    </lineage>
</organism>
<accession>A0A8T2Y482</accession>
<keyword evidence="2" id="KW-1133">Transmembrane helix</keyword>
<dbReference type="EMBL" id="JACEGQ020000008">
    <property type="protein sequence ID" value="KAH8499891.1"/>
    <property type="molecule type" value="Genomic_DNA"/>
</dbReference>
<feature type="transmembrane region" description="Helical" evidence="2">
    <location>
        <begin position="131"/>
        <end position="153"/>
    </location>
</feature>
<sequence>DRHGGSSRGRTSSRSPRHRHRSYTRSPSPARHDSRDRGVKDDYRSRRRSRSISHSRSPRDGRDYRADQQSLSPRENGQSPRERDHASGRSRTPRAYNNSPLSSENHCPQCEDGDSKPEVRGSGSPAFRNEWIGRGFSLMAVLMYVAILCWTRFHGDHTVGSNYKLDEGCVFGYDLWISFGVEGLVISVNSTHSIARQYFVLIMRFLLEMILWALAKLEEECVSRMHLVLGLARLWLMALFGYLCSWK</sequence>
<dbReference type="AlphaFoldDB" id="A0A8T2Y482"/>
<feature type="non-terminal residue" evidence="3">
    <location>
        <position position="1"/>
    </location>
</feature>
<feature type="transmembrane region" description="Helical" evidence="2">
    <location>
        <begin position="227"/>
        <end position="246"/>
    </location>
</feature>
<keyword evidence="4" id="KW-1185">Reference proteome</keyword>
<evidence type="ECO:0000313" key="3">
    <source>
        <dbReference type="EMBL" id="KAH8499891.1"/>
    </source>
</evidence>
<keyword evidence="2" id="KW-0812">Transmembrane</keyword>
<reference evidence="3" key="1">
    <citation type="journal article" date="2021" name="J. Hered.">
        <title>Genome Assembly of Salicaceae Populus deltoides (Eastern Cottonwood) I-69 Based on Nanopore Sequencing and Hi-C Technologies.</title>
        <authorList>
            <person name="Bai S."/>
            <person name="Wu H."/>
            <person name="Zhang J."/>
            <person name="Pan Z."/>
            <person name="Zhao W."/>
            <person name="Li Z."/>
            <person name="Tong C."/>
        </authorList>
    </citation>
    <scope>NUCLEOTIDE SEQUENCE</scope>
    <source>
        <tissue evidence="3">Leaf</tissue>
    </source>
</reference>
<dbReference type="Proteomes" id="UP000807159">
    <property type="component" value="Chromosome 8"/>
</dbReference>
<name>A0A8T2Y482_POPDE</name>
<feature type="compositionally biased region" description="Basic and acidic residues" evidence="1">
    <location>
        <begin position="57"/>
        <end position="66"/>
    </location>
</feature>
<feature type="transmembrane region" description="Helical" evidence="2">
    <location>
        <begin position="198"/>
        <end position="215"/>
    </location>
</feature>
<gene>
    <name evidence="3" type="ORF">H0E87_015221</name>
</gene>
<keyword evidence="2" id="KW-0472">Membrane</keyword>
<proteinExistence type="predicted"/>
<feature type="compositionally biased region" description="Basic and acidic residues" evidence="1">
    <location>
        <begin position="30"/>
        <end position="44"/>
    </location>
</feature>
<comment type="caution">
    <text evidence="3">The sequence shown here is derived from an EMBL/GenBank/DDBJ whole genome shotgun (WGS) entry which is preliminary data.</text>
</comment>
<feature type="compositionally biased region" description="Polar residues" evidence="1">
    <location>
        <begin position="95"/>
        <end position="106"/>
    </location>
</feature>
<feature type="region of interest" description="Disordered" evidence="1">
    <location>
        <begin position="1"/>
        <end position="122"/>
    </location>
</feature>
<feature type="transmembrane region" description="Helical" evidence="2">
    <location>
        <begin position="173"/>
        <end position="191"/>
    </location>
</feature>
<feature type="compositionally biased region" description="Polar residues" evidence="1">
    <location>
        <begin position="67"/>
        <end position="79"/>
    </location>
</feature>
<evidence type="ECO:0000313" key="4">
    <source>
        <dbReference type="Proteomes" id="UP000807159"/>
    </source>
</evidence>